<dbReference type="InterPro" id="IPR052392">
    <property type="entry name" value="Kelch-BTB_domain-containing"/>
</dbReference>
<dbReference type="InterPro" id="IPR015915">
    <property type="entry name" value="Kelch-typ_b-propeller"/>
</dbReference>
<accession>A0A4W3K5N0</accession>
<dbReference type="GeneTree" id="ENSGT00940000161629"/>
<dbReference type="SUPFAM" id="SSF117281">
    <property type="entry name" value="Kelch motif"/>
    <property type="match status" value="1"/>
</dbReference>
<evidence type="ECO:0000313" key="5">
    <source>
        <dbReference type="Proteomes" id="UP000314986"/>
    </source>
</evidence>
<dbReference type="Gene3D" id="2.120.10.80">
    <property type="entry name" value="Kelch-type beta propeller"/>
    <property type="match status" value="1"/>
</dbReference>
<dbReference type="CDD" id="cd18320">
    <property type="entry name" value="BTB_POZ_KBTBD13"/>
    <property type="match status" value="1"/>
</dbReference>
<reference evidence="5" key="2">
    <citation type="journal article" date="2007" name="PLoS Biol.">
        <title>Survey sequencing and comparative analysis of the elephant shark (Callorhinchus milii) genome.</title>
        <authorList>
            <person name="Venkatesh B."/>
            <person name="Kirkness E.F."/>
            <person name="Loh Y.H."/>
            <person name="Halpern A.L."/>
            <person name="Lee A.P."/>
            <person name="Johnson J."/>
            <person name="Dandona N."/>
            <person name="Viswanathan L.D."/>
            <person name="Tay A."/>
            <person name="Venter J.C."/>
            <person name="Strausberg R.L."/>
            <person name="Brenner S."/>
        </authorList>
    </citation>
    <scope>NUCLEOTIDE SEQUENCE [LARGE SCALE GENOMIC DNA]</scope>
</reference>
<dbReference type="SUPFAM" id="SSF54695">
    <property type="entry name" value="POZ domain"/>
    <property type="match status" value="1"/>
</dbReference>
<feature type="domain" description="BTB" evidence="3">
    <location>
        <begin position="6"/>
        <end position="64"/>
    </location>
</feature>
<reference evidence="4" key="5">
    <citation type="submission" date="2025-09" db="UniProtKB">
        <authorList>
            <consortium name="Ensembl"/>
        </authorList>
    </citation>
    <scope>IDENTIFICATION</scope>
</reference>
<dbReference type="AlphaFoldDB" id="A0A4W3K5N0"/>
<dbReference type="PANTHER" id="PTHR46375:SF3">
    <property type="entry name" value="KELCH REPEAT AND BTB DOMAIN-CONTAINING PROTEIN 13"/>
    <property type="match status" value="1"/>
</dbReference>
<dbReference type="Pfam" id="PF00651">
    <property type="entry name" value="BTB"/>
    <property type="match status" value="1"/>
</dbReference>
<dbReference type="Gene3D" id="3.30.710.10">
    <property type="entry name" value="Potassium Channel Kv1.1, Chain A"/>
    <property type="match status" value="1"/>
</dbReference>
<dbReference type="Proteomes" id="UP000314986">
    <property type="component" value="Unassembled WGS sequence"/>
</dbReference>
<name>A0A4W3K5N0_CALMI</name>
<evidence type="ECO:0000313" key="4">
    <source>
        <dbReference type="Ensembl" id="ENSCMIP00000046543.1"/>
    </source>
</evidence>
<organism evidence="4 5">
    <name type="scientific">Callorhinchus milii</name>
    <name type="common">Ghost shark</name>
    <dbReference type="NCBI Taxonomy" id="7868"/>
    <lineage>
        <taxon>Eukaryota</taxon>
        <taxon>Metazoa</taxon>
        <taxon>Chordata</taxon>
        <taxon>Craniata</taxon>
        <taxon>Vertebrata</taxon>
        <taxon>Chondrichthyes</taxon>
        <taxon>Holocephali</taxon>
        <taxon>Chimaeriformes</taxon>
        <taxon>Callorhinchidae</taxon>
        <taxon>Callorhinchus</taxon>
    </lineage>
</organism>
<reference evidence="4" key="4">
    <citation type="submission" date="2025-08" db="UniProtKB">
        <authorList>
            <consortium name="Ensembl"/>
        </authorList>
    </citation>
    <scope>IDENTIFICATION</scope>
</reference>
<dbReference type="SMART" id="SM00225">
    <property type="entry name" value="BTB"/>
    <property type="match status" value="1"/>
</dbReference>
<dbReference type="OMA" id="WSEFPSP"/>
<keyword evidence="2" id="KW-0677">Repeat</keyword>
<reference evidence="5" key="1">
    <citation type="journal article" date="2006" name="Science">
        <title>Ancient noncoding elements conserved in the human genome.</title>
        <authorList>
            <person name="Venkatesh B."/>
            <person name="Kirkness E.F."/>
            <person name="Loh Y.H."/>
            <person name="Halpern A.L."/>
            <person name="Lee A.P."/>
            <person name="Johnson J."/>
            <person name="Dandona N."/>
            <person name="Viswanathan L.D."/>
            <person name="Tay A."/>
            <person name="Venter J.C."/>
            <person name="Strausberg R.L."/>
            <person name="Brenner S."/>
        </authorList>
    </citation>
    <scope>NUCLEOTIDE SEQUENCE [LARGE SCALE GENOMIC DNA]</scope>
</reference>
<keyword evidence="5" id="KW-1185">Reference proteome</keyword>
<dbReference type="CDD" id="cd18486">
    <property type="entry name" value="BACK_KBTBD13"/>
    <property type="match status" value="1"/>
</dbReference>
<dbReference type="Ensembl" id="ENSCMIT00000047205.1">
    <property type="protein sequence ID" value="ENSCMIP00000046543.1"/>
    <property type="gene ID" value="ENSCMIG00000019140.1"/>
</dbReference>
<evidence type="ECO:0000259" key="3">
    <source>
        <dbReference type="PROSITE" id="PS50097"/>
    </source>
</evidence>
<proteinExistence type="predicted"/>
<dbReference type="InterPro" id="IPR011333">
    <property type="entry name" value="SKP1/BTB/POZ_sf"/>
</dbReference>
<evidence type="ECO:0000256" key="2">
    <source>
        <dbReference type="ARBA" id="ARBA00022737"/>
    </source>
</evidence>
<keyword evidence="1" id="KW-0880">Kelch repeat</keyword>
<dbReference type="InterPro" id="IPR006652">
    <property type="entry name" value="Kelch_1"/>
</dbReference>
<dbReference type="InterPro" id="IPR000210">
    <property type="entry name" value="BTB/POZ_dom"/>
</dbReference>
<dbReference type="InParanoid" id="A0A4W3K5N0"/>
<evidence type="ECO:0000256" key="1">
    <source>
        <dbReference type="ARBA" id="ARBA00022441"/>
    </source>
</evidence>
<dbReference type="STRING" id="7868.ENSCMIP00000046543"/>
<reference evidence="5" key="3">
    <citation type="journal article" date="2014" name="Nature">
        <title>Elephant shark genome provides unique insights into gnathostome evolution.</title>
        <authorList>
            <consortium name="International Elephant Shark Genome Sequencing Consortium"/>
            <person name="Venkatesh B."/>
            <person name="Lee A.P."/>
            <person name="Ravi V."/>
            <person name="Maurya A.K."/>
            <person name="Lian M.M."/>
            <person name="Swann J.B."/>
            <person name="Ohta Y."/>
            <person name="Flajnik M.F."/>
            <person name="Sutoh Y."/>
            <person name="Kasahara M."/>
            <person name="Hoon S."/>
            <person name="Gangu V."/>
            <person name="Roy S.W."/>
            <person name="Irimia M."/>
            <person name="Korzh V."/>
            <person name="Kondrychyn I."/>
            <person name="Lim Z.W."/>
            <person name="Tay B.H."/>
            <person name="Tohari S."/>
            <person name="Kong K.W."/>
            <person name="Ho S."/>
            <person name="Lorente-Galdos B."/>
            <person name="Quilez J."/>
            <person name="Marques-Bonet T."/>
            <person name="Raney B.J."/>
            <person name="Ingham P.W."/>
            <person name="Tay A."/>
            <person name="Hillier L.W."/>
            <person name="Minx P."/>
            <person name="Boehm T."/>
            <person name="Wilson R.K."/>
            <person name="Brenner S."/>
            <person name="Warren W.C."/>
        </authorList>
    </citation>
    <scope>NUCLEOTIDE SEQUENCE [LARGE SCALE GENOMIC DNA]</scope>
</reference>
<dbReference type="PANTHER" id="PTHR46375">
    <property type="entry name" value="KELCH REPEAT AND BTB DOMAIN-CONTAINING PROTEIN 13-RELATED"/>
    <property type="match status" value="1"/>
</dbReference>
<gene>
    <name evidence="4" type="primary">kbtbd13a</name>
</gene>
<sequence>SKRGGRYLGVRVEEELFSVEKAMLAESSEYFRALFDSGMRECSQQEIRVQGLTARGFRILLQVLAGERPILAGEEIIDAIECAAFLIAKPLSEHMVHTISSSNCVLMFQAAATYGLFDLTQASALFMRDLYPNVREELRCLPKDELSYIESFSPSTLVSVATHTPSQGFLDDVFRTFCYLDEGENVWKTLTALPDKATTSLAGVTMMGNNIYIVGGVCAYNKRLVEFSFCYNTAEDRWNEFPCPQQLRYSLTLTGQDGSLYALGGMYQNVALASVERYQVATSTWSSAAHLPRPAESVACTRAMGRIFVCLWLPMDTTDIYEYRCAEDTWALVTTLRRPQSYGHCMVAHADNLYVMRNGPADDFLRCAIDCFNLTRHQWSALSGQYVNSKGALFTAVVRGDSVLTVNRMLTLVYDIQNDKWKPAKEKRGFPRSGSMHTFLLRLPNQRPAALHPELPS</sequence>
<protein>
    <submittedName>
        <fullName evidence="4">Kelch repeat and BTB domain containing 13</fullName>
    </submittedName>
</protein>
<dbReference type="PROSITE" id="PS50097">
    <property type="entry name" value="BTB"/>
    <property type="match status" value="1"/>
</dbReference>
<dbReference type="Pfam" id="PF01344">
    <property type="entry name" value="Kelch_1"/>
    <property type="match status" value="1"/>
</dbReference>